<feature type="transmembrane region" description="Helical" evidence="1">
    <location>
        <begin position="291"/>
        <end position="311"/>
    </location>
</feature>
<evidence type="ECO:0000256" key="1">
    <source>
        <dbReference type="SAM" id="Phobius"/>
    </source>
</evidence>
<sequence>MTFVTALFSLLAWLGLTFFHGLFWVGGPWLKRGATTDNRKNALPAVTVIVPARDEAASVTACLSSLLEQDYQGAYHVILVDDESTDGTGDIARRLPDPAGRLTVLAGKPHPEGWSGKLWAVKQGQEEALLQLPRDGYVLLTDADIIHQEDHVSTLVERAQHEKLDMVSEMVMLNCASFWEKALVPAFVYFFAMLYPFRKVADPRSSTAGAAGGTVLIHRNMLEKIGGIQSLKGALIDDCTLGAYVKRAGGRLYLGCSEQAWSIRTYQSVSEIWHMIARNAYVQLNFSPWNLLKALAGMVLIWLLPARLLLFGRGKNRVVGGCAYALSCITFVPTLRWFRLSWWRVLSLPLVAAFYMMATIGSAVNYYRGKGVSWRGRSYEGAES</sequence>
<dbReference type="Pfam" id="PF00535">
    <property type="entry name" value="Glycos_transf_2"/>
    <property type="match status" value="1"/>
</dbReference>
<dbReference type="Proteomes" id="UP000200980">
    <property type="component" value="Unassembled WGS sequence"/>
</dbReference>
<organism evidence="3 4">
    <name type="scientific">Bombella intestini</name>
    <dbReference type="NCBI Taxonomy" id="1539051"/>
    <lineage>
        <taxon>Bacteria</taxon>
        <taxon>Pseudomonadati</taxon>
        <taxon>Pseudomonadota</taxon>
        <taxon>Alphaproteobacteria</taxon>
        <taxon>Acetobacterales</taxon>
        <taxon>Acetobacteraceae</taxon>
        <taxon>Bombella</taxon>
    </lineage>
</organism>
<dbReference type="STRING" id="1539051.AL01_00645"/>
<dbReference type="RefSeq" id="WP_077395343.1">
    <property type="nucleotide sequence ID" value="NZ_JATM01000001.1"/>
</dbReference>
<dbReference type="CDD" id="cd00761">
    <property type="entry name" value="Glyco_tranf_GTA_type"/>
    <property type="match status" value="1"/>
</dbReference>
<dbReference type="EMBL" id="JATM01000001">
    <property type="protein sequence ID" value="OOL19532.1"/>
    <property type="molecule type" value="Genomic_DNA"/>
</dbReference>
<dbReference type="OrthoDB" id="9806525at2"/>
<comment type="caution">
    <text evidence="3">The sequence shown here is derived from an EMBL/GenBank/DDBJ whole genome shotgun (WGS) entry which is preliminary data.</text>
</comment>
<dbReference type="GO" id="GO:0016740">
    <property type="term" value="F:transferase activity"/>
    <property type="evidence" value="ECO:0007669"/>
    <property type="project" value="UniProtKB-KW"/>
</dbReference>
<dbReference type="InterPro" id="IPR029044">
    <property type="entry name" value="Nucleotide-diphossugar_trans"/>
</dbReference>
<dbReference type="Gene3D" id="3.90.550.10">
    <property type="entry name" value="Spore Coat Polysaccharide Biosynthesis Protein SpsA, Chain A"/>
    <property type="match status" value="1"/>
</dbReference>
<accession>A0A1S8GR76</accession>
<protein>
    <submittedName>
        <fullName evidence="3">Glycosyl transferase</fullName>
    </submittedName>
</protein>
<name>A0A1S8GR76_9PROT</name>
<dbReference type="NCBIfam" id="TIGR03469">
    <property type="entry name" value="HpnB"/>
    <property type="match status" value="1"/>
</dbReference>
<evidence type="ECO:0000313" key="4">
    <source>
        <dbReference type="Proteomes" id="UP000200980"/>
    </source>
</evidence>
<dbReference type="SUPFAM" id="SSF53448">
    <property type="entry name" value="Nucleotide-diphospho-sugar transferases"/>
    <property type="match status" value="1"/>
</dbReference>
<keyword evidence="1" id="KW-0812">Transmembrane</keyword>
<dbReference type="InterPro" id="IPR001173">
    <property type="entry name" value="Glyco_trans_2-like"/>
</dbReference>
<dbReference type="PANTHER" id="PTHR43646:SF3">
    <property type="entry name" value="SLR1566 PROTEIN"/>
    <property type="match status" value="1"/>
</dbReference>
<keyword evidence="3" id="KW-0808">Transferase</keyword>
<evidence type="ECO:0000259" key="2">
    <source>
        <dbReference type="Pfam" id="PF00535"/>
    </source>
</evidence>
<feature type="domain" description="Glycosyltransferase 2-like" evidence="2">
    <location>
        <begin position="47"/>
        <end position="226"/>
    </location>
</feature>
<proteinExistence type="predicted"/>
<feature type="transmembrane region" description="Helical" evidence="1">
    <location>
        <begin position="345"/>
        <end position="367"/>
    </location>
</feature>
<dbReference type="AlphaFoldDB" id="A0A1S8GR76"/>
<keyword evidence="1" id="KW-1133">Transmembrane helix</keyword>
<gene>
    <name evidence="3" type="ORF">AL01_00645</name>
</gene>
<dbReference type="PANTHER" id="PTHR43646">
    <property type="entry name" value="GLYCOSYLTRANSFERASE"/>
    <property type="match status" value="1"/>
</dbReference>
<feature type="transmembrane region" description="Helical" evidence="1">
    <location>
        <begin position="178"/>
        <end position="197"/>
    </location>
</feature>
<feature type="transmembrane region" description="Helical" evidence="1">
    <location>
        <begin position="6"/>
        <end position="30"/>
    </location>
</feature>
<evidence type="ECO:0000313" key="3">
    <source>
        <dbReference type="EMBL" id="OOL19532.1"/>
    </source>
</evidence>
<dbReference type="InterPro" id="IPR017832">
    <property type="entry name" value="Glyco_trans_2_hopen-assoc_HpnB"/>
</dbReference>
<reference evidence="3 4" key="1">
    <citation type="journal article" date="2016" name="PLoS ONE">
        <title>Whole-Genome Sequence Analysis of Bombella intestini LMG 28161T, a Novel Acetic Acid Bacterium Isolated from the Crop of a Red-Tailed Bumble Bee, Bombus lapidarius.</title>
        <authorList>
            <person name="Li L."/>
            <person name="Illeghems K."/>
            <person name="Van Kerrebroeck S."/>
            <person name="Borremans W."/>
            <person name="Cleenwerck I."/>
            <person name="Smagghe G."/>
            <person name="De Vuyst L."/>
            <person name="Vandamme P."/>
        </authorList>
    </citation>
    <scope>NUCLEOTIDE SEQUENCE [LARGE SCALE GENOMIC DNA]</scope>
    <source>
        <strain evidence="3 4">R-52487</strain>
    </source>
</reference>
<feature type="transmembrane region" description="Helical" evidence="1">
    <location>
        <begin position="318"/>
        <end position="339"/>
    </location>
</feature>
<keyword evidence="4" id="KW-1185">Reference proteome</keyword>
<keyword evidence="1" id="KW-0472">Membrane</keyword>